<feature type="transmembrane region" description="Helical" evidence="1">
    <location>
        <begin position="305"/>
        <end position="327"/>
    </location>
</feature>
<feature type="transmembrane region" description="Helical" evidence="1">
    <location>
        <begin position="243"/>
        <end position="261"/>
    </location>
</feature>
<keyword evidence="1" id="KW-0812">Transmembrane</keyword>
<feature type="transmembrane region" description="Helical" evidence="1">
    <location>
        <begin position="21"/>
        <end position="45"/>
    </location>
</feature>
<organism evidence="2 3">
    <name type="scientific">Photobacterium atrarenae</name>
    <dbReference type="NCBI Taxonomy" id="865757"/>
    <lineage>
        <taxon>Bacteria</taxon>
        <taxon>Pseudomonadati</taxon>
        <taxon>Pseudomonadota</taxon>
        <taxon>Gammaproteobacteria</taxon>
        <taxon>Vibrionales</taxon>
        <taxon>Vibrionaceae</taxon>
        <taxon>Photobacterium</taxon>
    </lineage>
</organism>
<name>A0ABY5GL58_9GAMM</name>
<evidence type="ECO:0000313" key="2">
    <source>
        <dbReference type="EMBL" id="UTV30052.1"/>
    </source>
</evidence>
<feature type="transmembrane region" description="Helical" evidence="1">
    <location>
        <begin position="118"/>
        <end position="135"/>
    </location>
</feature>
<dbReference type="Proteomes" id="UP001057998">
    <property type="component" value="Chromosome 2"/>
</dbReference>
<protein>
    <submittedName>
        <fullName evidence="2">NnrS family protein</fullName>
    </submittedName>
</protein>
<feature type="transmembrane region" description="Helical" evidence="1">
    <location>
        <begin position="220"/>
        <end position="237"/>
    </location>
</feature>
<evidence type="ECO:0000313" key="3">
    <source>
        <dbReference type="Proteomes" id="UP001057998"/>
    </source>
</evidence>
<gene>
    <name evidence="2" type="ORF">NNL38_23985</name>
</gene>
<feature type="transmembrane region" description="Helical" evidence="1">
    <location>
        <begin position="273"/>
        <end position="293"/>
    </location>
</feature>
<dbReference type="EMBL" id="CP101509">
    <property type="protein sequence ID" value="UTV30052.1"/>
    <property type="molecule type" value="Genomic_DNA"/>
</dbReference>
<feature type="transmembrane region" description="Helical" evidence="1">
    <location>
        <begin position="178"/>
        <end position="199"/>
    </location>
</feature>
<reference evidence="2" key="1">
    <citation type="submission" date="2022-07" db="EMBL/GenBank/DDBJ databases">
        <title>Genome sequencing of Photobacterium atrarenae GJH2-4.</title>
        <authorList>
            <person name="Park S.-J."/>
        </authorList>
    </citation>
    <scope>NUCLEOTIDE SEQUENCE</scope>
    <source>
        <strain evidence="2">GJH2-4</strain>
    </source>
</reference>
<feature type="transmembrane region" description="Helical" evidence="1">
    <location>
        <begin position="94"/>
        <end position="112"/>
    </location>
</feature>
<feature type="transmembrane region" description="Helical" evidence="1">
    <location>
        <begin position="147"/>
        <end position="166"/>
    </location>
</feature>
<dbReference type="RefSeq" id="WP_255391393.1">
    <property type="nucleotide sequence ID" value="NZ_CP101509.1"/>
</dbReference>
<evidence type="ECO:0000256" key="1">
    <source>
        <dbReference type="SAM" id="Phobius"/>
    </source>
</evidence>
<keyword evidence="3" id="KW-1185">Reference proteome</keyword>
<accession>A0ABY5GL58</accession>
<keyword evidence="1" id="KW-1133">Transmembrane helix</keyword>
<dbReference type="Pfam" id="PF05940">
    <property type="entry name" value="NnrS"/>
    <property type="match status" value="1"/>
</dbReference>
<proteinExistence type="predicted"/>
<keyword evidence="1" id="KW-0472">Membrane</keyword>
<feature type="transmembrane region" description="Helical" evidence="1">
    <location>
        <begin position="65"/>
        <end position="82"/>
    </location>
</feature>
<feature type="transmembrane region" description="Helical" evidence="1">
    <location>
        <begin position="339"/>
        <end position="363"/>
    </location>
</feature>
<feature type="transmembrane region" description="Helical" evidence="1">
    <location>
        <begin position="369"/>
        <end position="390"/>
    </location>
</feature>
<sequence length="401" mass="44833">MMQIIDQAKEQRIPPLFRLAFRPFFLAGSGFSVLAMLLWAMFWSGSINLSGLMYGNPVWWHSHEMLFGFTGAIIVGFLLTAVQNWTGNPGVRGWRLASIFACWLAARAGLLFASPSYLWMGLDLLWMPLAAYFLAKPIVVRKQWNNLFFSPLILLLTYLNARFHLIAMGVSSDTVHNVSMMVIVTISVIVLVVGGRVIPFFTWRGTQTEQITRVTWLERCSLLPCWLLLACVLLPIPDAVRQTALPGLLIATGVFNLIRFARWRTWSTLKVPLLWLLHFAYLFMILGLLLLAVNQMFGSISYSVALHFLTVGGIGAMILAMIARVSLGHTGRPLKIRRWMVAGFVLIVLSALTRTLLLMLFPAMAISGYVLSALLWAGAFGIFTVVYSPILTRPRVDGRPG</sequence>
<dbReference type="InterPro" id="IPR010266">
    <property type="entry name" value="NnrS"/>
</dbReference>